<protein>
    <submittedName>
        <fullName evidence="1">Uncharacterized protein</fullName>
    </submittedName>
</protein>
<reference evidence="1" key="1">
    <citation type="submission" date="2020-03" db="EMBL/GenBank/DDBJ databases">
        <title>The deep terrestrial virosphere.</title>
        <authorList>
            <person name="Holmfeldt K."/>
            <person name="Nilsson E."/>
            <person name="Simone D."/>
            <person name="Lopez-Fernandez M."/>
            <person name="Wu X."/>
            <person name="de Brujin I."/>
            <person name="Lundin D."/>
            <person name="Andersson A."/>
            <person name="Bertilsson S."/>
            <person name="Dopson M."/>
        </authorList>
    </citation>
    <scope>NUCLEOTIDE SEQUENCE</scope>
    <source>
        <strain evidence="2">MM415A01152</strain>
        <strain evidence="1">MM415B01692</strain>
    </source>
</reference>
<gene>
    <name evidence="2" type="ORF">MM415A01152_0014</name>
    <name evidence="1" type="ORF">MM415B01692_0001</name>
</gene>
<sequence>MDCRPFRYRNIQFISNKKACEESCPYYDVCTKRYKKLSQEPEAIMSRKWREFKHFLIINENS</sequence>
<evidence type="ECO:0000313" key="1">
    <source>
        <dbReference type="EMBL" id="QJA57170.1"/>
    </source>
</evidence>
<dbReference type="AlphaFoldDB" id="A0A6M3II12"/>
<dbReference type="EMBL" id="MT142317">
    <property type="protein sequence ID" value="QJA78050.1"/>
    <property type="molecule type" value="Genomic_DNA"/>
</dbReference>
<accession>A0A6M3II12</accession>
<name>A0A6M3II12_9ZZZZ</name>
<proteinExistence type="predicted"/>
<dbReference type="EMBL" id="MT141258">
    <property type="protein sequence ID" value="QJA57170.1"/>
    <property type="molecule type" value="Genomic_DNA"/>
</dbReference>
<organism evidence="1">
    <name type="scientific">viral metagenome</name>
    <dbReference type="NCBI Taxonomy" id="1070528"/>
    <lineage>
        <taxon>unclassified sequences</taxon>
        <taxon>metagenomes</taxon>
        <taxon>organismal metagenomes</taxon>
    </lineage>
</organism>
<evidence type="ECO:0000313" key="2">
    <source>
        <dbReference type="EMBL" id="QJA78050.1"/>
    </source>
</evidence>